<comment type="caution">
    <text evidence="8">The sequence shown here is derived from an EMBL/GenBank/DDBJ whole genome shotgun (WGS) entry which is preliminary data.</text>
</comment>
<organism evidence="8 9">
    <name type="scientific">Domibacillus aminovorans</name>
    <dbReference type="NCBI Taxonomy" id="29332"/>
    <lineage>
        <taxon>Bacteria</taxon>
        <taxon>Bacillati</taxon>
        <taxon>Bacillota</taxon>
        <taxon>Bacilli</taxon>
        <taxon>Bacillales</taxon>
        <taxon>Bacillaceae</taxon>
        <taxon>Domibacillus</taxon>
    </lineage>
</organism>
<dbReference type="InterPro" id="IPR027417">
    <property type="entry name" value="P-loop_NTPase"/>
</dbReference>
<feature type="domain" description="ABC transporter" evidence="7">
    <location>
        <begin position="4"/>
        <end position="235"/>
    </location>
</feature>
<dbReference type="PANTHER" id="PTHR43875">
    <property type="entry name" value="MALTODEXTRIN IMPORT ATP-BINDING PROTEIN MSMX"/>
    <property type="match status" value="1"/>
</dbReference>
<evidence type="ECO:0000256" key="3">
    <source>
        <dbReference type="ARBA" id="ARBA00022741"/>
    </source>
</evidence>
<dbReference type="Proteomes" id="UP000077271">
    <property type="component" value="Unassembled WGS sequence"/>
</dbReference>
<dbReference type="FunFam" id="3.40.50.300:FF:000042">
    <property type="entry name" value="Maltose/maltodextrin ABC transporter, ATP-binding protein"/>
    <property type="match status" value="1"/>
</dbReference>
<accession>A0A177KGS9</accession>
<dbReference type="Gene3D" id="2.40.50.140">
    <property type="entry name" value="Nucleic acid-binding proteins"/>
    <property type="match status" value="1"/>
</dbReference>
<evidence type="ECO:0000313" key="9">
    <source>
        <dbReference type="Proteomes" id="UP000077271"/>
    </source>
</evidence>
<dbReference type="InterPro" id="IPR047641">
    <property type="entry name" value="ABC_transpr_MalK/UgpC-like"/>
</dbReference>
<evidence type="ECO:0000256" key="6">
    <source>
        <dbReference type="ARBA" id="ARBA00023136"/>
    </source>
</evidence>
<dbReference type="InterPro" id="IPR012340">
    <property type="entry name" value="NA-bd_OB-fold"/>
</dbReference>
<dbReference type="SUPFAM" id="SSF50331">
    <property type="entry name" value="MOP-like"/>
    <property type="match status" value="1"/>
</dbReference>
<evidence type="ECO:0000256" key="2">
    <source>
        <dbReference type="ARBA" id="ARBA00022475"/>
    </source>
</evidence>
<reference evidence="8 9" key="1">
    <citation type="submission" date="2016-01" db="EMBL/GenBank/DDBJ databases">
        <title>Investigation of taxonomic status of Bacillus aminovorans.</title>
        <authorList>
            <person name="Verma A."/>
            <person name="Pal Y."/>
            <person name="Krishnamurthi S."/>
        </authorList>
    </citation>
    <scope>NUCLEOTIDE SEQUENCE [LARGE SCALE GENOMIC DNA]</scope>
    <source>
        <strain evidence="8 9">DSM 4337</strain>
    </source>
</reference>
<dbReference type="GO" id="GO:0016887">
    <property type="term" value="F:ATP hydrolysis activity"/>
    <property type="evidence" value="ECO:0007669"/>
    <property type="project" value="InterPro"/>
</dbReference>
<dbReference type="Gene3D" id="3.40.50.300">
    <property type="entry name" value="P-loop containing nucleotide triphosphate hydrolases"/>
    <property type="match status" value="1"/>
</dbReference>
<evidence type="ECO:0000259" key="7">
    <source>
        <dbReference type="PROSITE" id="PS50893"/>
    </source>
</evidence>
<evidence type="ECO:0000313" key="8">
    <source>
        <dbReference type="EMBL" id="OAH52579.1"/>
    </source>
</evidence>
<dbReference type="GO" id="GO:0140359">
    <property type="term" value="F:ABC-type transporter activity"/>
    <property type="evidence" value="ECO:0007669"/>
    <property type="project" value="UniProtKB-ARBA"/>
</dbReference>
<dbReference type="OrthoDB" id="9802264at2"/>
<dbReference type="InterPro" id="IPR008995">
    <property type="entry name" value="Mo/tungstate-bd_C_term_dom"/>
</dbReference>
<keyword evidence="6" id="KW-0472">Membrane</keyword>
<evidence type="ECO:0000256" key="4">
    <source>
        <dbReference type="ARBA" id="ARBA00022840"/>
    </source>
</evidence>
<dbReference type="SUPFAM" id="SSF52540">
    <property type="entry name" value="P-loop containing nucleoside triphosphate hydrolases"/>
    <property type="match status" value="1"/>
</dbReference>
<keyword evidence="5" id="KW-1278">Translocase</keyword>
<keyword evidence="3" id="KW-0547">Nucleotide-binding</keyword>
<dbReference type="RefSeq" id="WP_063975673.1">
    <property type="nucleotide sequence ID" value="NZ_LQWZ01000038.1"/>
</dbReference>
<dbReference type="EMBL" id="LQWZ01000038">
    <property type="protein sequence ID" value="OAH52579.1"/>
    <property type="molecule type" value="Genomic_DNA"/>
</dbReference>
<dbReference type="InterPro" id="IPR013611">
    <property type="entry name" value="Transp-assoc_OB_typ2"/>
</dbReference>
<dbReference type="GO" id="GO:0055052">
    <property type="term" value="C:ATP-binding cassette (ABC) transporter complex, substrate-binding subunit-containing"/>
    <property type="evidence" value="ECO:0007669"/>
    <property type="project" value="TreeGrafter"/>
</dbReference>
<proteinExistence type="predicted"/>
<dbReference type="InterPro" id="IPR003439">
    <property type="entry name" value="ABC_transporter-like_ATP-bd"/>
</dbReference>
<dbReference type="PANTHER" id="PTHR43875:SF15">
    <property type="entry name" value="TREHALOSE IMPORT ATP-BINDING PROTEIN SUGC"/>
    <property type="match status" value="1"/>
</dbReference>
<dbReference type="Pfam" id="PF08402">
    <property type="entry name" value="TOBE_2"/>
    <property type="match status" value="1"/>
</dbReference>
<dbReference type="Pfam" id="PF00005">
    <property type="entry name" value="ABC_tran"/>
    <property type="match status" value="1"/>
</dbReference>
<name>A0A177KGS9_9BACI</name>
<keyword evidence="4 8" id="KW-0067">ATP-binding</keyword>
<dbReference type="InterPro" id="IPR003593">
    <property type="entry name" value="AAA+_ATPase"/>
</dbReference>
<dbReference type="AlphaFoldDB" id="A0A177KGS9"/>
<protein>
    <submittedName>
        <fullName evidence="8">Glycerol-3-phosphate ABC transporter ATP-binding protein</fullName>
    </submittedName>
</protein>
<evidence type="ECO:0000256" key="5">
    <source>
        <dbReference type="ARBA" id="ARBA00022967"/>
    </source>
</evidence>
<dbReference type="SMART" id="SM00382">
    <property type="entry name" value="AAA"/>
    <property type="match status" value="1"/>
</dbReference>
<sequence length="392" mass="43985">MKRVELKEVRKSYDRRTDVLSGIDVTIEPGEFFVLVGPSGCGKSTILRIIAGLENVTGGELRIGGKRANHLLPSQRDLSMVFQNYVLYPHLTVQENITFGLHVKRLSKAEQKQRCLETAEILGLTDYLKRKPKEISRGQRQRVALARAIVTHAPICLMDEPLSNLEAKLRTKIRSEIRGIQQKLGMTMIYVTNDQTEAMTVADRLMILNSGEVQQIGKPLHIYNYPVNTFVASFIGARPMNLIEAEVSGSSLIVDEWTVPMSDMIDLIGKRKRVMIGVRPENIRAARQDELGFDVTVANVEVQGTETLITFHMGSSDQWIARLAGQWNLEVGKSLSIYIEDQHLCFFDTSSSQRIIGHAEKLANFRGDLSGEYTAYRNKVEGLEQAVGRVNV</sequence>
<gene>
    <name evidence="8" type="ORF">AWH48_14370</name>
</gene>
<dbReference type="PROSITE" id="PS50893">
    <property type="entry name" value="ABC_TRANSPORTER_2"/>
    <property type="match status" value="1"/>
</dbReference>
<dbReference type="Gene3D" id="2.40.50.100">
    <property type="match status" value="1"/>
</dbReference>
<dbReference type="GO" id="GO:0005524">
    <property type="term" value="F:ATP binding"/>
    <property type="evidence" value="ECO:0007669"/>
    <property type="project" value="UniProtKB-KW"/>
</dbReference>
<keyword evidence="1" id="KW-0813">Transport</keyword>
<keyword evidence="2" id="KW-1003">Cell membrane</keyword>
<evidence type="ECO:0000256" key="1">
    <source>
        <dbReference type="ARBA" id="ARBA00022448"/>
    </source>
</evidence>